<dbReference type="EMBL" id="KV460219">
    <property type="protein sequence ID" value="OBT98007.1"/>
    <property type="molecule type" value="Genomic_DNA"/>
</dbReference>
<accession>A0A1B8GQA5</accession>
<feature type="region of interest" description="Disordered" evidence="1">
    <location>
        <begin position="1"/>
        <end position="84"/>
    </location>
</feature>
<proteinExistence type="predicted"/>
<dbReference type="Proteomes" id="UP000091956">
    <property type="component" value="Unassembled WGS sequence"/>
</dbReference>
<keyword evidence="3" id="KW-1185">Reference proteome</keyword>
<reference evidence="2 3" key="1">
    <citation type="submission" date="2016-03" db="EMBL/GenBank/DDBJ databases">
        <title>Comparative genomics of Pseudogymnoascus destructans, the fungus causing white-nose syndrome of bats.</title>
        <authorList>
            <person name="Palmer J.M."/>
            <person name="Drees K.P."/>
            <person name="Foster J.T."/>
            <person name="Lindner D.L."/>
        </authorList>
    </citation>
    <scope>NUCLEOTIDE SEQUENCE [LARGE SCALE GENOMIC DNA]</scope>
    <source>
        <strain evidence="2 3">UAMH 10579</strain>
    </source>
</reference>
<evidence type="ECO:0000313" key="2">
    <source>
        <dbReference type="EMBL" id="OBT98007.1"/>
    </source>
</evidence>
<feature type="compositionally biased region" description="Polar residues" evidence="1">
    <location>
        <begin position="40"/>
        <end position="57"/>
    </location>
</feature>
<reference evidence="3" key="2">
    <citation type="journal article" date="2018" name="Nat. Commun.">
        <title>Extreme sensitivity to ultraviolet light in the fungal pathogen causing white-nose syndrome of bats.</title>
        <authorList>
            <person name="Palmer J.M."/>
            <person name="Drees K.P."/>
            <person name="Foster J.T."/>
            <person name="Lindner D.L."/>
        </authorList>
    </citation>
    <scope>NUCLEOTIDE SEQUENCE [LARGE SCALE GENOMIC DNA]</scope>
    <source>
        <strain evidence="3">UAMH 10579</strain>
    </source>
</reference>
<evidence type="ECO:0000313" key="3">
    <source>
        <dbReference type="Proteomes" id="UP000091956"/>
    </source>
</evidence>
<dbReference type="RefSeq" id="XP_018131740.1">
    <property type="nucleotide sequence ID" value="XM_018273358.1"/>
</dbReference>
<name>A0A1B8GQA5_9PEZI</name>
<dbReference type="GeneID" id="28837263"/>
<dbReference type="AlphaFoldDB" id="A0A1B8GQA5"/>
<sequence>MSIPYSTGQPANPPPPPSSHQNLSNGVGALTNHVHPPSPTVTITLSHLPSLGTTSPTPQAPNPLTRPSGFTPATTGQHHSQPRAMAGAPIAVSFARRIGEMDDPTAVYMRELIESVETARIG</sequence>
<organism evidence="2 3">
    <name type="scientific">Pseudogymnoascus verrucosus</name>
    <dbReference type="NCBI Taxonomy" id="342668"/>
    <lineage>
        <taxon>Eukaryota</taxon>
        <taxon>Fungi</taxon>
        <taxon>Dikarya</taxon>
        <taxon>Ascomycota</taxon>
        <taxon>Pezizomycotina</taxon>
        <taxon>Leotiomycetes</taxon>
        <taxon>Thelebolales</taxon>
        <taxon>Thelebolaceae</taxon>
        <taxon>Pseudogymnoascus</taxon>
    </lineage>
</organism>
<protein>
    <submittedName>
        <fullName evidence="2">Uncharacterized protein</fullName>
    </submittedName>
</protein>
<feature type="compositionally biased region" description="Polar residues" evidence="1">
    <location>
        <begin position="1"/>
        <end position="10"/>
    </location>
</feature>
<evidence type="ECO:0000256" key="1">
    <source>
        <dbReference type="SAM" id="MobiDB-lite"/>
    </source>
</evidence>
<gene>
    <name evidence="2" type="ORF">VE01_03877</name>
</gene>
<dbReference type="OrthoDB" id="3438509at2759"/>